<keyword evidence="1" id="KW-0808">Transferase</keyword>
<dbReference type="PANTHER" id="PTHR10434:SF11">
    <property type="entry name" value="1-ACYL-SN-GLYCEROL-3-PHOSPHATE ACYLTRANSFERASE"/>
    <property type="match status" value="1"/>
</dbReference>
<evidence type="ECO:0000256" key="1">
    <source>
        <dbReference type="ARBA" id="ARBA00022679"/>
    </source>
</evidence>
<dbReference type="RefSeq" id="WP_203007433.1">
    <property type="nucleotide sequence ID" value="NZ_JADWYU010000213.1"/>
</dbReference>
<sequence length="302" mass="32709">MFYWVVKVFLSPFLRMFWRPWAEGLEHVPAEGPAILASNHLSFLDSIFLPFVVPRRVTFLAKSDYFTQRGVKGRAKRMFFSGVGQLPIDRSGGKASDAALRSGVRVLGQGKLLGIYPEGTRSPDGRLYRGKVGVARMALESKVKVIPVAMIGTFEVQPQGRTMPKIRRVGIRIGRPLDFSRYEDMADDRFVLRSITDEIMYELMQLSGQEYVDVYAQRAKDEIATARAAAAAEAAGLAAANGSPAAKPSKAPKAPKPAKPARPTRPAKPRGADAATPPDTGSATPTDGRDTSAAARHGSPGL</sequence>
<evidence type="ECO:0000259" key="4">
    <source>
        <dbReference type="SMART" id="SM00563"/>
    </source>
</evidence>
<evidence type="ECO:0000313" key="5">
    <source>
        <dbReference type="EMBL" id="MBL7631665.1"/>
    </source>
</evidence>
<dbReference type="PANTHER" id="PTHR10434">
    <property type="entry name" value="1-ACYL-SN-GLYCEROL-3-PHOSPHATE ACYLTRANSFERASE"/>
    <property type="match status" value="1"/>
</dbReference>
<dbReference type="SMART" id="SM00563">
    <property type="entry name" value="PlsC"/>
    <property type="match status" value="1"/>
</dbReference>
<keyword evidence="6" id="KW-1185">Reference proteome</keyword>
<reference evidence="5" key="1">
    <citation type="submission" date="2020-12" db="EMBL/GenBank/DDBJ databases">
        <title>Genomic characterization of non-nitrogen-fixing Frankia strains.</title>
        <authorList>
            <person name="Carlos-Shanley C."/>
            <person name="Guerra T."/>
            <person name="Hahn D."/>
        </authorList>
    </citation>
    <scope>NUCLEOTIDE SEQUENCE</scope>
    <source>
        <strain evidence="5">CN6</strain>
    </source>
</reference>
<accession>A0A937UTW3</accession>
<feature type="domain" description="Phospholipid/glycerol acyltransferase" evidence="4">
    <location>
        <begin position="34"/>
        <end position="153"/>
    </location>
</feature>
<dbReference type="AlphaFoldDB" id="A0A937UTW3"/>
<dbReference type="Pfam" id="PF01553">
    <property type="entry name" value="Acyltransferase"/>
    <property type="match status" value="1"/>
</dbReference>
<feature type="region of interest" description="Disordered" evidence="3">
    <location>
        <begin position="240"/>
        <end position="302"/>
    </location>
</feature>
<dbReference type="GO" id="GO:0006654">
    <property type="term" value="P:phosphatidic acid biosynthetic process"/>
    <property type="evidence" value="ECO:0007669"/>
    <property type="project" value="TreeGrafter"/>
</dbReference>
<proteinExistence type="predicted"/>
<name>A0A937UTW3_9ACTN</name>
<dbReference type="SUPFAM" id="SSF69593">
    <property type="entry name" value="Glycerol-3-phosphate (1)-acyltransferase"/>
    <property type="match status" value="1"/>
</dbReference>
<dbReference type="GO" id="GO:0005886">
    <property type="term" value="C:plasma membrane"/>
    <property type="evidence" value="ECO:0007669"/>
    <property type="project" value="TreeGrafter"/>
</dbReference>
<dbReference type="EMBL" id="JAEACQ010000280">
    <property type="protein sequence ID" value="MBL7631665.1"/>
    <property type="molecule type" value="Genomic_DNA"/>
</dbReference>
<dbReference type="CDD" id="cd07989">
    <property type="entry name" value="LPLAT_AGPAT-like"/>
    <property type="match status" value="1"/>
</dbReference>
<organism evidence="5 6">
    <name type="scientific">Frankia nepalensis</name>
    <dbReference type="NCBI Taxonomy" id="1836974"/>
    <lineage>
        <taxon>Bacteria</taxon>
        <taxon>Bacillati</taxon>
        <taxon>Actinomycetota</taxon>
        <taxon>Actinomycetes</taxon>
        <taxon>Frankiales</taxon>
        <taxon>Frankiaceae</taxon>
        <taxon>Frankia</taxon>
    </lineage>
</organism>
<dbReference type="Proteomes" id="UP000604475">
    <property type="component" value="Unassembled WGS sequence"/>
</dbReference>
<evidence type="ECO:0000313" key="6">
    <source>
        <dbReference type="Proteomes" id="UP000604475"/>
    </source>
</evidence>
<evidence type="ECO:0000256" key="3">
    <source>
        <dbReference type="SAM" id="MobiDB-lite"/>
    </source>
</evidence>
<dbReference type="InterPro" id="IPR002123">
    <property type="entry name" value="Plipid/glycerol_acylTrfase"/>
</dbReference>
<comment type="caution">
    <text evidence="5">The sequence shown here is derived from an EMBL/GenBank/DDBJ whole genome shotgun (WGS) entry which is preliminary data.</text>
</comment>
<protein>
    <submittedName>
        <fullName evidence="5">1-acyl-sn-glycerol-3-phosphate acyltransferase</fullName>
    </submittedName>
</protein>
<feature type="compositionally biased region" description="Low complexity" evidence="3">
    <location>
        <begin position="240"/>
        <end position="252"/>
    </location>
</feature>
<dbReference type="GO" id="GO:0003841">
    <property type="term" value="F:1-acylglycerol-3-phosphate O-acyltransferase activity"/>
    <property type="evidence" value="ECO:0007669"/>
    <property type="project" value="TreeGrafter"/>
</dbReference>
<keyword evidence="2 5" id="KW-0012">Acyltransferase</keyword>
<evidence type="ECO:0000256" key="2">
    <source>
        <dbReference type="ARBA" id="ARBA00023315"/>
    </source>
</evidence>
<gene>
    <name evidence="5" type="ORF">I7412_31805</name>
</gene>